<dbReference type="EMBL" id="JAGSYN010000232">
    <property type="protein sequence ID" value="KAG7661215.1"/>
    <property type="molecule type" value="Genomic_DNA"/>
</dbReference>
<name>A0A8J5QGZ5_9ASCO</name>
<dbReference type="RefSeq" id="XP_049261448.1">
    <property type="nucleotide sequence ID" value="XM_049409321.1"/>
</dbReference>
<organism evidence="2 3">
    <name type="scientific">[Candida] subhashii</name>
    <dbReference type="NCBI Taxonomy" id="561895"/>
    <lineage>
        <taxon>Eukaryota</taxon>
        <taxon>Fungi</taxon>
        <taxon>Dikarya</taxon>
        <taxon>Ascomycota</taxon>
        <taxon>Saccharomycotina</taxon>
        <taxon>Pichiomycetes</taxon>
        <taxon>Debaryomycetaceae</taxon>
        <taxon>Spathaspora</taxon>
    </lineage>
</organism>
<proteinExistence type="predicted"/>
<protein>
    <submittedName>
        <fullName evidence="2">Uncharacterized protein</fullName>
    </submittedName>
</protein>
<feature type="region of interest" description="Disordered" evidence="1">
    <location>
        <begin position="207"/>
        <end position="226"/>
    </location>
</feature>
<dbReference type="GeneID" id="73472073"/>
<keyword evidence="3" id="KW-1185">Reference proteome</keyword>
<comment type="caution">
    <text evidence="2">The sequence shown here is derived from an EMBL/GenBank/DDBJ whole genome shotgun (WGS) entry which is preliminary data.</text>
</comment>
<accession>A0A8J5QGZ5</accession>
<evidence type="ECO:0000313" key="2">
    <source>
        <dbReference type="EMBL" id="KAG7661215.1"/>
    </source>
</evidence>
<dbReference type="Proteomes" id="UP000694255">
    <property type="component" value="Unassembled WGS sequence"/>
</dbReference>
<sequence length="297" mass="34237">MEGIRARFEKYQAEDSDRFEFSDFLGDIGEETEKEMCNKDVDSVASFHQWLQELLWHKAKYMVPDHIIRPAVLTAVGKTGRPALRELAVSSIGANIVNKYSHIKYKELFSMVRANLPPKVNDPLERVKERFENCEDLNITMMSKAILNRIGLAERSNEILLLETFEKQKNLISKENGCRKLWDDFKKQFDIVAPLYPFTDSVGKTRRKTGSKAMAHNSGRADGQTTKKAKPKFCNVCGKEHYWQHCTKLKELKKEKLIRFFDNVHHDKDGNELPVRDNEAVLIKYADKFPTAGPRTA</sequence>
<reference evidence="2 3" key="1">
    <citation type="journal article" date="2021" name="DNA Res.">
        <title>Genome analysis of Candida subhashii reveals its hybrid nature and dual mitochondrial genome conformations.</title>
        <authorList>
            <person name="Mixao V."/>
            <person name="Hegedusova E."/>
            <person name="Saus E."/>
            <person name="Pryszcz L.P."/>
            <person name="Cillingova A."/>
            <person name="Nosek J."/>
            <person name="Gabaldon T."/>
        </authorList>
    </citation>
    <scope>NUCLEOTIDE SEQUENCE [LARGE SCALE GENOMIC DNA]</scope>
    <source>
        <strain evidence="2 3">CBS 10753</strain>
    </source>
</reference>
<gene>
    <name evidence="2" type="ORF">J8A68_005273</name>
</gene>
<dbReference type="AlphaFoldDB" id="A0A8J5QGZ5"/>
<evidence type="ECO:0000313" key="3">
    <source>
        <dbReference type="Proteomes" id="UP000694255"/>
    </source>
</evidence>
<evidence type="ECO:0000256" key="1">
    <source>
        <dbReference type="SAM" id="MobiDB-lite"/>
    </source>
</evidence>